<feature type="compositionally biased region" description="Polar residues" evidence="1">
    <location>
        <begin position="575"/>
        <end position="590"/>
    </location>
</feature>
<dbReference type="Proteomes" id="UP001487740">
    <property type="component" value="Unassembled WGS sequence"/>
</dbReference>
<organism evidence="3 4">
    <name type="scientific">Scylla paramamosain</name>
    <name type="common">Mud crab</name>
    <dbReference type="NCBI Taxonomy" id="85552"/>
    <lineage>
        <taxon>Eukaryota</taxon>
        <taxon>Metazoa</taxon>
        <taxon>Ecdysozoa</taxon>
        <taxon>Arthropoda</taxon>
        <taxon>Crustacea</taxon>
        <taxon>Multicrustacea</taxon>
        <taxon>Malacostraca</taxon>
        <taxon>Eumalacostraca</taxon>
        <taxon>Eucarida</taxon>
        <taxon>Decapoda</taxon>
        <taxon>Pleocyemata</taxon>
        <taxon>Brachyura</taxon>
        <taxon>Eubrachyura</taxon>
        <taxon>Portunoidea</taxon>
        <taxon>Portunidae</taxon>
        <taxon>Portuninae</taxon>
        <taxon>Scylla</taxon>
    </lineage>
</organism>
<feature type="compositionally biased region" description="Polar residues" evidence="1">
    <location>
        <begin position="598"/>
        <end position="611"/>
    </location>
</feature>
<feature type="transmembrane region" description="Helical" evidence="2">
    <location>
        <begin position="20"/>
        <end position="42"/>
    </location>
</feature>
<keyword evidence="2" id="KW-1133">Transmembrane helix</keyword>
<comment type="caution">
    <text evidence="3">The sequence shown here is derived from an EMBL/GenBank/DDBJ whole genome shotgun (WGS) entry which is preliminary data.</text>
</comment>
<dbReference type="Gene3D" id="1.10.510.10">
    <property type="entry name" value="Transferase(Phosphotransferase) domain 1"/>
    <property type="match status" value="1"/>
</dbReference>
<reference evidence="3 4" key="1">
    <citation type="submission" date="2023-03" db="EMBL/GenBank/DDBJ databases">
        <title>High-quality genome of Scylla paramamosain provides insights in environmental adaptation.</title>
        <authorList>
            <person name="Zhang L."/>
        </authorList>
    </citation>
    <scope>NUCLEOTIDE SEQUENCE [LARGE SCALE GENOMIC DNA]</scope>
    <source>
        <strain evidence="3">LZ_2023a</strain>
        <tissue evidence="3">Muscle</tissue>
    </source>
</reference>
<keyword evidence="4" id="KW-1185">Reference proteome</keyword>
<gene>
    <name evidence="3" type="ORF">O3P69_008987</name>
</gene>
<dbReference type="EMBL" id="JARAKH010000027">
    <property type="protein sequence ID" value="KAK8389677.1"/>
    <property type="molecule type" value="Genomic_DNA"/>
</dbReference>
<keyword evidence="2" id="KW-0472">Membrane</keyword>
<evidence type="ECO:0000256" key="1">
    <source>
        <dbReference type="SAM" id="MobiDB-lite"/>
    </source>
</evidence>
<name>A0AAW0TSU7_SCYPA</name>
<keyword evidence="2" id="KW-0812">Transmembrane</keyword>
<dbReference type="SUPFAM" id="SSF56112">
    <property type="entry name" value="Protein kinase-like (PK-like)"/>
    <property type="match status" value="1"/>
</dbReference>
<accession>A0AAW0TSU7</accession>
<evidence type="ECO:0000313" key="4">
    <source>
        <dbReference type="Proteomes" id="UP001487740"/>
    </source>
</evidence>
<dbReference type="InterPro" id="IPR011009">
    <property type="entry name" value="Kinase-like_dom_sf"/>
</dbReference>
<protein>
    <recommendedName>
        <fullName evidence="5">Slowpoke-binding protein</fullName>
    </recommendedName>
</protein>
<feature type="compositionally biased region" description="Basic residues" evidence="1">
    <location>
        <begin position="462"/>
        <end position="471"/>
    </location>
</feature>
<dbReference type="AlphaFoldDB" id="A0AAW0TSU7"/>
<sequence length="621" mass="68941">MGKKRKEEVDGPSNDVCGGVSSPSFSLLLFALLLLHASVTTLKKKRKKVEGKIFSLKSDHGRGEMAVTSYDRGRVGSARVAAVGGSHPHATGWWAAYHWAVLGPCVAVVALVFAVAYVVRKCERARHGGRYSYSALEDDAAGERLEMERKVARGTTRDTSALAARSYLRGHQRYSLLEHLRDIGSRIDKNWFIIRDASVKTERLMTLQPYDEHCPIPMTHGTREALIELFQALHHPYIYPVLDVDFANISSHTYIVTIIPHNNKGTLKDLIYRSHWQDDWVEKYQQRSSGLPVGQVQRLGRQVLEALLFLQDRGFPPCGHLHSGNVVLQNGVARLSGVENTLLGLTSRIYPIIKRRLKDNRDAIDSVCFGHVLFEMCAGYELSSAHPTAKHLEDISSYPQVVQVLEYIFGNGDQYPSIEEILCLDFFRNLDLREMRAAPLPSQFQIRYSPMIRNILKEVRRFQKQRRRGKRGGGTASGGEGGGDTPTSSEASAGGAGVGEDSVPPSSAYNTPSASLAALSSPTSDVTPSPEHPTHRLLEVPSPQHPTSTSNVCQDVFHTPPHTPPTPQNHPIRNNHISQAHNDRPLTTTRYPPKDSRSSQWPNTNHLTQNGHAGKRGQPWT</sequence>
<proteinExistence type="predicted"/>
<feature type="compositionally biased region" description="Gly residues" evidence="1">
    <location>
        <begin position="472"/>
        <end position="484"/>
    </location>
</feature>
<feature type="compositionally biased region" description="Low complexity" evidence="1">
    <location>
        <begin position="488"/>
        <end position="503"/>
    </location>
</feature>
<feature type="region of interest" description="Disordered" evidence="1">
    <location>
        <begin position="462"/>
        <end position="621"/>
    </location>
</feature>
<feature type="transmembrane region" description="Helical" evidence="2">
    <location>
        <begin position="96"/>
        <end position="119"/>
    </location>
</feature>
<feature type="compositionally biased region" description="Low complexity" evidence="1">
    <location>
        <begin position="511"/>
        <end position="524"/>
    </location>
</feature>
<evidence type="ECO:0008006" key="5">
    <source>
        <dbReference type="Google" id="ProtNLM"/>
    </source>
</evidence>
<evidence type="ECO:0000313" key="3">
    <source>
        <dbReference type="EMBL" id="KAK8389677.1"/>
    </source>
</evidence>
<evidence type="ECO:0000256" key="2">
    <source>
        <dbReference type="SAM" id="Phobius"/>
    </source>
</evidence>